<evidence type="ECO:0000256" key="1">
    <source>
        <dbReference type="SAM" id="SignalP"/>
    </source>
</evidence>
<dbReference type="AlphaFoldDB" id="A0A6M8HMJ4"/>
<gene>
    <name evidence="3" type="ORF">HN018_05765</name>
</gene>
<dbReference type="GO" id="GO:0008889">
    <property type="term" value="F:glycerophosphodiester phosphodiesterase activity"/>
    <property type="evidence" value="ECO:0007669"/>
    <property type="project" value="TreeGrafter"/>
</dbReference>
<dbReference type="GO" id="GO:0006580">
    <property type="term" value="P:ethanolamine metabolic process"/>
    <property type="evidence" value="ECO:0007669"/>
    <property type="project" value="TreeGrafter"/>
</dbReference>
<sequence length="306" mass="34233">MRIDDIGSMTGRSVPRPRRKLSLRTACLAGFVLLLSNEASARTLTISLRQGPIVCAHRSWTTPEQPENSLRTMRNTELHGRFMLEMDLGLTRDGTIAMMHDATIDRTTDGQGRLSDLSDRELRRRHLRNASGTVTAEHVPLLSDVLAWSHADPRALLMLDIKQTPPERVMMLVRRYRMTSRVLLLTFDPALAKAAFAADPKVLVSVLVRSNSDLDLYRTMAGGRRFAAYIPRDLPPGLFQRAHAMKAVVITDMLNTRDALADTMDPHAIQRVSPTRADYRKVVTSEPIDILVTNHPIIAASAAERR</sequence>
<keyword evidence="1" id="KW-0732">Signal</keyword>
<dbReference type="Pfam" id="PF03009">
    <property type="entry name" value="GDPD"/>
    <property type="match status" value="1"/>
</dbReference>
<dbReference type="KEGG" id="lck:HN018_05765"/>
<evidence type="ECO:0000259" key="2">
    <source>
        <dbReference type="PROSITE" id="PS51704"/>
    </source>
</evidence>
<dbReference type="PROSITE" id="PS51704">
    <property type="entry name" value="GP_PDE"/>
    <property type="match status" value="1"/>
</dbReference>
<dbReference type="Proteomes" id="UP000500767">
    <property type="component" value="Chromosome"/>
</dbReference>
<feature type="domain" description="GP-PDE" evidence="2">
    <location>
        <begin position="52"/>
        <end position="306"/>
    </location>
</feature>
<dbReference type="PANTHER" id="PTHR46320:SF1">
    <property type="entry name" value="GLYCEROPHOSPHODIESTER PHOSPHODIESTERASE 1"/>
    <property type="match status" value="1"/>
</dbReference>
<dbReference type="SUPFAM" id="SSF51695">
    <property type="entry name" value="PLC-like phosphodiesterases"/>
    <property type="match status" value="1"/>
</dbReference>
<dbReference type="InterPro" id="IPR030395">
    <property type="entry name" value="GP_PDE_dom"/>
</dbReference>
<dbReference type="GO" id="GO:0005886">
    <property type="term" value="C:plasma membrane"/>
    <property type="evidence" value="ECO:0007669"/>
    <property type="project" value="TreeGrafter"/>
</dbReference>
<accession>A0A6M8HMJ4</accession>
<reference evidence="3 4" key="1">
    <citation type="journal article" date="2014" name="World J. Microbiol. Biotechnol.">
        <title>Biodiversity and physiological characteristics of Antarctic and Arctic lichens-associated bacteria.</title>
        <authorList>
            <person name="Lee Y.M."/>
            <person name="Kim E.H."/>
            <person name="Lee H.K."/>
            <person name="Hong S.G."/>
        </authorList>
    </citation>
    <scope>NUCLEOTIDE SEQUENCE [LARGE SCALE GENOMIC DNA]</scope>
    <source>
        <strain evidence="3 4">PAMC 26569</strain>
    </source>
</reference>
<dbReference type="GO" id="GO:0006644">
    <property type="term" value="P:phospholipid metabolic process"/>
    <property type="evidence" value="ECO:0007669"/>
    <property type="project" value="TreeGrafter"/>
</dbReference>
<dbReference type="GO" id="GO:0070291">
    <property type="term" value="P:N-acylethanolamine metabolic process"/>
    <property type="evidence" value="ECO:0007669"/>
    <property type="project" value="TreeGrafter"/>
</dbReference>
<dbReference type="CDD" id="cd08566">
    <property type="entry name" value="GDPD_AtGDE_like"/>
    <property type="match status" value="1"/>
</dbReference>
<dbReference type="PANTHER" id="PTHR46320">
    <property type="entry name" value="GLYCEROPHOSPHODIESTER PHOSPHODIESTERASE 1"/>
    <property type="match status" value="1"/>
</dbReference>
<evidence type="ECO:0000313" key="4">
    <source>
        <dbReference type="Proteomes" id="UP000500767"/>
    </source>
</evidence>
<feature type="chain" id="PRO_5026959965" evidence="1">
    <location>
        <begin position="42"/>
        <end position="306"/>
    </location>
</feature>
<dbReference type="InterPro" id="IPR017946">
    <property type="entry name" value="PLC-like_Pdiesterase_TIM-brl"/>
</dbReference>
<name>A0A6M8HMJ4_9PROT</name>
<evidence type="ECO:0000313" key="3">
    <source>
        <dbReference type="EMBL" id="QKE89619.1"/>
    </source>
</evidence>
<dbReference type="Gene3D" id="3.20.20.190">
    <property type="entry name" value="Phosphatidylinositol (PI) phosphodiesterase"/>
    <property type="match status" value="1"/>
</dbReference>
<protein>
    <submittedName>
        <fullName evidence="3">Glycerophosphodiester phosphodiesterase family protein</fullName>
    </submittedName>
</protein>
<dbReference type="RefSeq" id="WP_171834608.1">
    <property type="nucleotide sequence ID" value="NZ_CP053708.1"/>
</dbReference>
<keyword evidence="4" id="KW-1185">Reference proteome</keyword>
<feature type="signal peptide" evidence="1">
    <location>
        <begin position="1"/>
        <end position="41"/>
    </location>
</feature>
<dbReference type="EMBL" id="CP053708">
    <property type="protein sequence ID" value="QKE89619.1"/>
    <property type="molecule type" value="Genomic_DNA"/>
</dbReference>
<organism evidence="3 4">
    <name type="scientific">Lichenicola cladoniae</name>
    <dbReference type="NCBI Taxonomy" id="1484109"/>
    <lineage>
        <taxon>Bacteria</taxon>
        <taxon>Pseudomonadati</taxon>
        <taxon>Pseudomonadota</taxon>
        <taxon>Alphaproteobacteria</taxon>
        <taxon>Acetobacterales</taxon>
        <taxon>Acetobacteraceae</taxon>
        <taxon>Lichenicola</taxon>
    </lineage>
</organism>
<proteinExistence type="predicted"/>